<gene>
    <name evidence="4" type="ORF">MO867_00230</name>
</gene>
<feature type="transmembrane region" description="Helical" evidence="2">
    <location>
        <begin position="6"/>
        <end position="26"/>
    </location>
</feature>
<accession>A0A9X2ENN0</accession>
<dbReference type="Pfam" id="PF14258">
    <property type="entry name" value="DUF4350"/>
    <property type="match status" value="1"/>
</dbReference>
<dbReference type="RefSeq" id="WP_252463922.1">
    <property type="nucleotide sequence ID" value="NZ_JALBWM010000001.1"/>
</dbReference>
<keyword evidence="2" id="KW-0472">Membrane</keyword>
<keyword evidence="2" id="KW-0812">Transmembrane</keyword>
<dbReference type="EMBL" id="JALBWM010000001">
    <property type="protein sequence ID" value="MCO1332751.1"/>
    <property type="molecule type" value="Genomic_DNA"/>
</dbReference>
<organism evidence="4 5">
    <name type="scientific">Microbulbifer okhotskensis</name>
    <dbReference type="NCBI Taxonomy" id="2926617"/>
    <lineage>
        <taxon>Bacteria</taxon>
        <taxon>Pseudomonadati</taxon>
        <taxon>Pseudomonadota</taxon>
        <taxon>Gammaproteobacteria</taxon>
        <taxon>Cellvibrionales</taxon>
        <taxon>Microbulbiferaceae</taxon>
        <taxon>Microbulbifer</taxon>
    </lineage>
</organism>
<keyword evidence="5" id="KW-1185">Reference proteome</keyword>
<evidence type="ECO:0000313" key="5">
    <source>
        <dbReference type="Proteomes" id="UP001139028"/>
    </source>
</evidence>
<protein>
    <recommendedName>
        <fullName evidence="3">DUF4350 domain-containing protein</fullName>
    </recommendedName>
</protein>
<feature type="domain" description="DUF4350" evidence="3">
    <location>
        <begin position="41"/>
        <end position="288"/>
    </location>
</feature>
<evidence type="ECO:0000256" key="1">
    <source>
        <dbReference type="SAM" id="MobiDB-lite"/>
    </source>
</evidence>
<keyword evidence="2" id="KW-1133">Transmembrane helix</keyword>
<sequence>MTAKRILIGACILTCAALVGLFLTFYERYTEERDLGFGPEARRNPFLAAEQYLADIGLLPRQADNISVLQGLSPNTTLYISSSSQVYNSTKAEALINWVEQGGHAIVVAYTGDFDSDAERGENRDWLLEELDVSIEEGHGHFELEETLEQLLGEDAVLTPEQSPADAMREHNRQIDERESEADAKTEPEEEEKPRNPSVDPEDLVTLPTDNGDEIQLYLNASHLLYHPAFDDSNITDGPVFYAKVWRDDTAVPFMQFERGSGVITLLTDATLWQSRRIGHFDHAYFLQLLAGGDEFVFLTRPRFDSLPQLARQYGAEFFIAGALALLAWLLLHGRRFGPLQPAPEVTRRSLLEHISACGHYYWQDDQCEALLRGYRGELLRRLAATDLSATQKHNLCDKLSASTGLDERVLVATLWGKPPSTEESFTEHMRNLQRIEAVL</sequence>
<evidence type="ECO:0000313" key="4">
    <source>
        <dbReference type="EMBL" id="MCO1332751.1"/>
    </source>
</evidence>
<dbReference type="AlphaFoldDB" id="A0A9X2ENN0"/>
<evidence type="ECO:0000259" key="3">
    <source>
        <dbReference type="Pfam" id="PF14258"/>
    </source>
</evidence>
<name>A0A9X2ENN0_9GAMM</name>
<evidence type="ECO:0000256" key="2">
    <source>
        <dbReference type="SAM" id="Phobius"/>
    </source>
</evidence>
<feature type="region of interest" description="Disordered" evidence="1">
    <location>
        <begin position="163"/>
        <end position="204"/>
    </location>
</feature>
<dbReference type="InterPro" id="IPR025646">
    <property type="entry name" value="DUF4350"/>
</dbReference>
<feature type="compositionally biased region" description="Basic and acidic residues" evidence="1">
    <location>
        <begin position="167"/>
        <end position="195"/>
    </location>
</feature>
<comment type="caution">
    <text evidence="4">The sequence shown here is derived from an EMBL/GenBank/DDBJ whole genome shotgun (WGS) entry which is preliminary data.</text>
</comment>
<dbReference type="Proteomes" id="UP001139028">
    <property type="component" value="Unassembled WGS sequence"/>
</dbReference>
<proteinExistence type="predicted"/>
<reference evidence="4" key="1">
    <citation type="journal article" date="2022" name="Arch. Microbiol.">
        <title>Microbulbifer okhotskensis sp. nov., isolated from a deep bottom sediment of the Okhotsk Sea.</title>
        <authorList>
            <person name="Romanenko L."/>
            <person name="Kurilenko V."/>
            <person name="Otstavnykh N."/>
            <person name="Velansky P."/>
            <person name="Isaeva M."/>
            <person name="Mikhailov V."/>
        </authorList>
    </citation>
    <scope>NUCLEOTIDE SEQUENCE</scope>
    <source>
        <strain evidence="4">OS29</strain>
    </source>
</reference>